<dbReference type="EMBL" id="JAGFNK010000121">
    <property type="protein sequence ID" value="KAI9507541.1"/>
    <property type="molecule type" value="Genomic_DNA"/>
</dbReference>
<sequence>MRAFVVLYILLFTHISRAASSSLSTSHRKRSHSLLSRGRSSRTIETTPPSFVSSAWFTSWHSSDFTLSDISWSKYTTLNYAVATTTTSVSTIGLTAEDKQLLPQFVQACKKNGVLAILSIGGWTGSRYFSTAVSTSTNRKAFAKAVMKVVLQYQLDGIDFDWEYPGRQGIGNNRVSKNDSANFLLFLQTLRLQNGAKNLVISAAVSMSVFTGSNGHPLSDVSGFAKVLSYIAIMNYDNFGPWSPVVGPNAALDDSCAPLQYQDGSAKSGVKAWTSAGFPADQIVLGVATYGHSYRVNPSNAYNASQQIHPYVPFNSTQQPSGDKWNPTTGVFDFWGLINAGFLNADGTPANGIDYDFDTCSQTPFVYNSKTDVMVSYDDATSFAAKGNYIKTAGLLGFAMWEAGGDSNDILLDAIRSAL</sequence>
<protein>
    <submittedName>
        <fullName evidence="1">Chitinase</fullName>
    </submittedName>
</protein>
<accession>A0ACC0U8H9</accession>
<dbReference type="Proteomes" id="UP001207468">
    <property type="component" value="Unassembled WGS sequence"/>
</dbReference>
<evidence type="ECO:0000313" key="2">
    <source>
        <dbReference type="Proteomes" id="UP001207468"/>
    </source>
</evidence>
<gene>
    <name evidence="1" type="ORF">F5148DRAFT_981260</name>
</gene>
<comment type="caution">
    <text evidence="1">The sequence shown here is derived from an EMBL/GenBank/DDBJ whole genome shotgun (WGS) entry which is preliminary data.</text>
</comment>
<proteinExistence type="predicted"/>
<name>A0ACC0U8H9_9AGAM</name>
<reference evidence="1" key="1">
    <citation type="submission" date="2021-03" db="EMBL/GenBank/DDBJ databases">
        <title>Evolutionary priming and transition to the ectomycorrhizal habit in an iconic lineage of mushroom-forming fungi: is preadaptation a requirement?</title>
        <authorList>
            <consortium name="DOE Joint Genome Institute"/>
            <person name="Looney B.P."/>
            <person name="Miyauchi S."/>
            <person name="Morin E."/>
            <person name="Drula E."/>
            <person name="Courty P.E."/>
            <person name="Chicoki N."/>
            <person name="Fauchery L."/>
            <person name="Kohler A."/>
            <person name="Kuo A."/>
            <person name="LaButti K."/>
            <person name="Pangilinan J."/>
            <person name="Lipzen A."/>
            <person name="Riley R."/>
            <person name="Andreopoulos W."/>
            <person name="He G."/>
            <person name="Johnson J."/>
            <person name="Barry K.W."/>
            <person name="Grigoriev I.V."/>
            <person name="Nagy L."/>
            <person name="Hibbett D."/>
            <person name="Henrissat B."/>
            <person name="Matheny P.B."/>
            <person name="Labbe J."/>
            <person name="Martin A.F."/>
        </authorList>
    </citation>
    <scope>NUCLEOTIDE SEQUENCE</scope>
    <source>
        <strain evidence="1">BPL698</strain>
    </source>
</reference>
<organism evidence="1 2">
    <name type="scientific">Russula earlei</name>
    <dbReference type="NCBI Taxonomy" id="71964"/>
    <lineage>
        <taxon>Eukaryota</taxon>
        <taxon>Fungi</taxon>
        <taxon>Dikarya</taxon>
        <taxon>Basidiomycota</taxon>
        <taxon>Agaricomycotina</taxon>
        <taxon>Agaricomycetes</taxon>
        <taxon>Russulales</taxon>
        <taxon>Russulaceae</taxon>
        <taxon>Russula</taxon>
    </lineage>
</organism>
<keyword evidence="2" id="KW-1185">Reference proteome</keyword>
<evidence type="ECO:0000313" key="1">
    <source>
        <dbReference type="EMBL" id="KAI9507541.1"/>
    </source>
</evidence>